<accession>A0A917WDG8</accession>
<evidence type="ECO:0000313" key="2">
    <source>
        <dbReference type="EMBL" id="GGL95143.1"/>
    </source>
</evidence>
<dbReference type="InterPro" id="IPR000073">
    <property type="entry name" value="AB_hydrolase_1"/>
</dbReference>
<dbReference type="InterPro" id="IPR029058">
    <property type="entry name" value="AB_hydrolase_fold"/>
</dbReference>
<feature type="domain" description="AB hydrolase-1" evidence="1">
    <location>
        <begin position="31"/>
        <end position="87"/>
    </location>
</feature>
<dbReference type="RefSeq" id="WP_188940703.1">
    <property type="nucleotide sequence ID" value="NZ_BMNA01000002.1"/>
</dbReference>
<reference evidence="2" key="2">
    <citation type="submission" date="2020-09" db="EMBL/GenBank/DDBJ databases">
        <authorList>
            <person name="Sun Q."/>
            <person name="Zhou Y."/>
        </authorList>
    </citation>
    <scope>NUCLEOTIDE SEQUENCE</scope>
    <source>
        <strain evidence="2">CGMCC 4.7308</strain>
    </source>
</reference>
<keyword evidence="3" id="KW-1185">Reference proteome</keyword>
<dbReference type="Pfam" id="PF12697">
    <property type="entry name" value="Abhydrolase_6"/>
    <property type="match status" value="1"/>
</dbReference>
<protein>
    <recommendedName>
        <fullName evidence="1">AB hydrolase-1 domain-containing protein</fullName>
    </recommendedName>
</protein>
<proteinExistence type="predicted"/>
<comment type="caution">
    <text evidence="2">The sequence shown here is derived from an EMBL/GenBank/DDBJ whole genome shotgun (WGS) entry which is preliminary data.</text>
</comment>
<evidence type="ECO:0000259" key="1">
    <source>
        <dbReference type="Pfam" id="PF12697"/>
    </source>
</evidence>
<dbReference type="AlphaFoldDB" id="A0A917WDG8"/>
<dbReference type="GO" id="GO:0003824">
    <property type="term" value="F:catalytic activity"/>
    <property type="evidence" value="ECO:0007669"/>
    <property type="project" value="UniProtKB-ARBA"/>
</dbReference>
<dbReference type="EMBL" id="BMNA01000002">
    <property type="protein sequence ID" value="GGL95143.1"/>
    <property type="molecule type" value="Genomic_DNA"/>
</dbReference>
<gene>
    <name evidence="2" type="ORF">GCM10011594_13570</name>
</gene>
<reference evidence="2" key="1">
    <citation type="journal article" date="2014" name="Int. J. Syst. Evol. Microbiol.">
        <title>Complete genome sequence of Corynebacterium casei LMG S-19264T (=DSM 44701T), isolated from a smear-ripened cheese.</title>
        <authorList>
            <consortium name="US DOE Joint Genome Institute (JGI-PGF)"/>
            <person name="Walter F."/>
            <person name="Albersmeier A."/>
            <person name="Kalinowski J."/>
            <person name="Ruckert C."/>
        </authorList>
    </citation>
    <scope>NUCLEOTIDE SEQUENCE</scope>
    <source>
        <strain evidence="2">CGMCC 4.7308</strain>
    </source>
</reference>
<dbReference type="Proteomes" id="UP000655208">
    <property type="component" value="Unassembled WGS sequence"/>
</dbReference>
<sequence>MDGRQPDRRRRWIAGLAVDVRRAGPPTGAPFVLVHGIGVSSRYFRRLAAVLARTDPVVTVDLPGFGSTPKPPRVLSVPELAEVLAECLADIR</sequence>
<organism evidence="2 3">
    <name type="scientific">Nakamurella endophytica</name>
    <dbReference type="NCBI Taxonomy" id="1748367"/>
    <lineage>
        <taxon>Bacteria</taxon>
        <taxon>Bacillati</taxon>
        <taxon>Actinomycetota</taxon>
        <taxon>Actinomycetes</taxon>
        <taxon>Nakamurellales</taxon>
        <taxon>Nakamurellaceae</taxon>
        <taxon>Nakamurella</taxon>
    </lineage>
</organism>
<dbReference type="Gene3D" id="3.40.50.1820">
    <property type="entry name" value="alpha/beta hydrolase"/>
    <property type="match status" value="1"/>
</dbReference>
<dbReference type="SUPFAM" id="SSF53474">
    <property type="entry name" value="alpha/beta-Hydrolases"/>
    <property type="match status" value="1"/>
</dbReference>
<evidence type="ECO:0000313" key="3">
    <source>
        <dbReference type="Proteomes" id="UP000655208"/>
    </source>
</evidence>
<name>A0A917WDG8_9ACTN</name>